<gene>
    <name evidence="1" type="ORF">BV25DRAFT_1267610</name>
</gene>
<reference evidence="1" key="1">
    <citation type="submission" date="2021-03" db="EMBL/GenBank/DDBJ databases">
        <authorList>
            <consortium name="DOE Joint Genome Institute"/>
            <person name="Ahrendt S."/>
            <person name="Looney B.P."/>
            <person name="Miyauchi S."/>
            <person name="Morin E."/>
            <person name="Drula E."/>
            <person name="Courty P.E."/>
            <person name="Chicoki N."/>
            <person name="Fauchery L."/>
            <person name="Kohler A."/>
            <person name="Kuo A."/>
            <person name="Labutti K."/>
            <person name="Pangilinan J."/>
            <person name="Lipzen A."/>
            <person name="Riley R."/>
            <person name="Andreopoulos W."/>
            <person name="He G."/>
            <person name="Johnson J."/>
            <person name="Barry K.W."/>
            <person name="Grigoriev I.V."/>
            <person name="Nagy L."/>
            <person name="Hibbett D."/>
            <person name="Henrissat B."/>
            <person name="Matheny P.B."/>
            <person name="Labbe J."/>
            <person name="Martin F."/>
        </authorList>
    </citation>
    <scope>NUCLEOTIDE SEQUENCE</scope>
    <source>
        <strain evidence="1">HHB10654</strain>
    </source>
</reference>
<keyword evidence="2" id="KW-1185">Reference proteome</keyword>
<evidence type="ECO:0000313" key="2">
    <source>
        <dbReference type="Proteomes" id="UP000814140"/>
    </source>
</evidence>
<sequence length="154" mass="17218">MANEHRLQQDVLALASPPTTTTLNSLALAHGLVQAFCPYTCTPSASQLFRDAMFLSAIQRVVSITRRQAASQTTKEAPPNSSKTPRKLYPTQKRLPSSHRVRCMEPSLISARHHANKLAAQRAEVMGRDLRSELQQYVRNHVRTYLANPKRSGN</sequence>
<dbReference type="Proteomes" id="UP000814140">
    <property type="component" value="Unassembled WGS sequence"/>
</dbReference>
<proteinExistence type="predicted"/>
<accession>A0ACB8TEZ7</accession>
<comment type="caution">
    <text evidence="1">The sequence shown here is derived from an EMBL/GenBank/DDBJ whole genome shotgun (WGS) entry which is preliminary data.</text>
</comment>
<evidence type="ECO:0000313" key="1">
    <source>
        <dbReference type="EMBL" id="KAI0066986.1"/>
    </source>
</evidence>
<protein>
    <submittedName>
        <fullName evidence="1">Uncharacterized protein</fullName>
    </submittedName>
</protein>
<dbReference type="EMBL" id="MU277191">
    <property type="protein sequence ID" value="KAI0066986.1"/>
    <property type="molecule type" value="Genomic_DNA"/>
</dbReference>
<name>A0ACB8TEZ7_9AGAM</name>
<organism evidence="1 2">
    <name type="scientific">Artomyces pyxidatus</name>
    <dbReference type="NCBI Taxonomy" id="48021"/>
    <lineage>
        <taxon>Eukaryota</taxon>
        <taxon>Fungi</taxon>
        <taxon>Dikarya</taxon>
        <taxon>Basidiomycota</taxon>
        <taxon>Agaricomycotina</taxon>
        <taxon>Agaricomycetes</taxon>
        <taxon>Russulales</taxon>
        <taxon>Auriscalpiaceae</taxon>
        <taxon>Artomyces</taxon>
    </lineage>
</organism>
<reference evidence="1" key="2">
    <citation type="journal article" date="2022" name="New Phytol.">
        <title>Evolutionary transition to the ectomycorrhizal habit in the genomes of a hyperdiverse lineage of mushroom-forming fungi.</title>
        <authorList>
            <person name="Looney B."/>
            <person name="Miyauchi S."/>
            <person name="Morin E."/>
            <person name="Drula E."/>
            <person name="Courty P.E."/>
            <person name="Kohler A."/>
            <person name="Kuo A."/>
            <person name="LaButti K."/>
            <person name="Pangilinan J."/>
            <person name="Lipzen A."/>
            <person name="Riley R."/>
            <person name="Andreopoulos W."/>
            <person name="He G."/>
            <person name="Johnson J."/>
            <person name="Nolan M."/>
            <person name="Tritt A."/>
            <person name="Barry K.W."/>
            <person name="Grigoriev I.V."/>
            <person name="Nagy L.G."/>
            <person name="Hibbett D."/>
            <person name="Henrissat B."/>
            <person name="Matheny P.B."/>
            <person name="Labbe J."/>
            <person name="Martin F.M."/>
        </authorList>
    </citation>
    <scope>NUCLEOTIDE SEQUENCE</scope>
    <source>
        <strain evidence="1">HHB10654</strain>
    </source>
</reference>